<protein>
    <submittedName>
        <fullName evidence="2">Uncharacterized protein</fullName>
    </submittedName>
</protein>
<accession>A0A3N4HGQ9</accession>
<organism evidence="2 3">
    <name type="scientific">Ascobolus immersus RN42</name>
    <dbReference type="NCBI Taxonomy" id="1160509"/>
    <lineage>
        <taxon>Eukaryota</taxon>
        <taxon>Fungi</taxon>
        <taxon>Dikarya</taxon>
        <taxon>Ascomycota</taxon>
        <taxon>Pezizomycotina</taxon>
        <taxon>Pezizomycetes</taxon>
        <taxon>Pezizales</taxon>
        <taxon>Ascobolaceae</taxon>
        <taxon>Ascobolus</taxon>
    </lineage>
</organism>
<evidence type="ECO:0000313" key="2">
    <source>
        <dbReference type="EMBL" id="RPA73272.1"/>
    </source>
</evidence>
<proteinExistence type="predicted"/>
<dbReference type="AlphaFoldDB" id="A0A3N4HGQ9"/>
<dbReference type="Proteomes" id="UP000275078">
    <property type="component" value="Unassembled WGS sequence"/>
</dbReference>
<feature type="region of interest" description="Disordered" evidence="1">
    <location>
        <begin position="56"/>
        <end position="145"/>
    </location>
</feature>
<evidence type="ECO:0000313" key="3">
    <source>
        <dbReference type="Proteomes" id="UP000275078"/>
    </source>
</evidence>
<feature type="region of interest" description="Disordered" evidence="1">
    <location>
        <begin position="1"/>
        <end position="23"/>
    </location>
</feature>
<reference evidence="2 3" key="1">
    <citation type="journal article" date="2018" name="Nat. Ecol. Evol.">
        <title>Pezizomycetes genomes reveal the molecular basis of ectomycorrhizal truffle lifestyle.</title>
        <authorList>
            <person name="Murat C."/>
            <person name="Payen T."/>
            <person name="Noel B."/>
            <person name="Kuo A."/>
            <person name="Morin E."/>
            <person name="Chen J."/>
            <person name="Kohler A."/>
            <person name="Krizsan K."/>
            <person name="Balestrini R."/>
            <person name="Da Silva C."/>
            <person name="Montanini B."/>
            <person name="Hainaut M."/>
            <person name="Levati E."/>
            <person name="Barry K.W."/>
            <person name="Belfiori B."/>
            <person name="Cichocki N."/>
            <person name="Clum A."/>
            <person name="Dockter R.B."/>
            <person name="Fauchery L."/>
            <person name="Guy J."/>
            <person name="Iotti M."/>
            <person name="Le Tacon F."/>
            <person name="Lindquist E.A."/>
            <person name="Lipzen A."/>
            <person name="Malagnac F."/>
            <person name="Mello A."/>
            <person name="Molinier V."/>
            <person name="Miyauchi S."/>
            <person name="Poulain J."/>
            <person name="Riccioni C."/>
            <person name="Rubini A."/>
            <person name="Sitrit Y."/>
            <person name="Splivallo R."/>
            <person name="Traeger S."/>
            <person name="Wang M."/>
            <person name="Zifcakova L."/>
            <person name="Wipf D."/>
            <person name="Zambonelli A."/>
            <person name="Paolocci F."/>
            <person name="Nowrousian M."/>
            <person name="Ottonello S."/>
            <person name="Baldrian P."/>
            <person name="Spatafora J.W."/>
            <person name="Henrissat B."/>
            <person name="Nagy L.G."/>
            <person name="Aury J.M."/>
            <person name="Wincker P."/>
            <person name="Grigoriev I.V."/>
            <person name="Bonfante P."/>
            <person name="Martin F.M."/>
        </authorList>
    </citation>
    <scope>NUCLEOTIDE SEQUENCE [LARGE SCALE GENOMIC DNA]</scope>
    <source>
        <strain evidence="2 3">RN42</strain>
    </source>
</reference>
<gene>
    <name evidence="2" type="ORF">BJ508DRAFT_313956</name>
</gene>
<dbReference type="EMBL" id="ML119827">
    <property type="protein sequence ID" value="RPA73272.1"/>
    <property type="molecule type" value="Genomic_DNA"/>
</dbReference>
<keyword evidence="3" id="KW-1185">Reference proteome</keyword>
<name>A0A3N4HGQ9_ASCIM</name>
<evidence type="ECO:0000256" key="1">
    <source>
        <dbReference type="SAM" id="MobiDB-lite"/>
    </source>
</evidence>
<sequence>MATADLSCGSLVGDKPSTTGSQSTFAFQESEMHFHTVSNGDAHDYHCHPPPMVMSTFSSLNDSDSSSHTKGDEEDEVAQIKASSLTDSDSSSHTKGDEEDEVAQIKASSLTDSDSSSHTKGDEEDQVAQIKASNPYLTPHYSPDQLDTLDDEIIQLIESNRRIRHAKAHKLSTLSVQYNSLFKATMSSHEDTIPGETSTCVYESIDIINDYHRARNEILQSMHVQPHYYRLQRAYRRLRNS</sequence>